<protein>
    <submittedName>
        <fullName evidence="3">BRCT domain-containing protein</fullName>
    </submittedName>
</protein>
<dbReference type="WBParaSite" id="SVE_1969300.1">
    <property type="protein sequence ID" value="SVE_1969300.1"/>
    <property type="gene ID" value="SVE_1969300"/>
</dbReference>
<feature type="region of interest" description="Disordered" evidence="1">
    <location>
        <begin position="1302"/>
        <end position="1332"/>
    </location>
</feature>
<feature type="compositionally biased region" description="Acidic residues" evidence="1">
    <location>
        <begin position="1306"/>
        <end position="1331"/>
    </location>
</feature>
<evidence type="ECO:0000256" key="1">
    <source>
        <dbReference type="SAM" id="MobiDB-lite"/>
    </source>
</evidence>
<proteinExistence type="predicted"/>
<feature type="compositionally biased region" description="Basic residues" evidence="1">
    <location>
        <begin position="1406"/>
        <end position="1419"/>
    </location>
</feature>
<feature type="region of interest" description="Disordered" evidence="1">
    <location>
        <begin position="404"/>
        <end position="453"/>
    </location>
</feature>
<evidence type="ECO:0000313" key="2">
    <source>
        <dbReference type="Proteomes" id="UP000035680"/>
    </source>
</evidence>
<feature type="region of interest" description="Disordered" evidence="1">
    <location>
        <begin position="536"/>
        <end position="561"/>
    </location>
</feature>
<evidence type="ECO:0000313" key="3">
    <source>
        <dbReference type="WBParaSite" id="SVE_1969300.1"/>
    </source>
</evidence>
<feature type="compositionally biased region" description="Polar residues" evidence="1">
    <location>
        <begin position="550"/>
        <end position="561"/>
    </location>
</feature>
<dbReference type="Proteomes" id="UP000035680">
    <property type="component" value="Unassembled WGS sequence"/>
</dbReference>
<feature type="compositionally biased region" description="Low complexity" evidence="1">
    <location>
        <begin position="540"/>
        <end position="549"/>
    </location>
</feature>
<dbReference type="InterPro" id="IPR017956">
    <property type="entry name" value="AT_hook_DNA-bd_motif"/>
</dbReference>
<reference evidence="3" key="2">
    <citation type="submission" date="2015-08" db="UniProtKB">
        <authorList>
            <consortium name="WormBaseParasite"/>
        </authorList>
    </citation>
    <scope>IDENTIFICATION</scope>
</reference>
<feature type="compositionally biased region" description="Basic and acidic residues" evidence="1">
    <location>
        <begin position="424"/>
        <end position="439"/>
    </location>
</feature>
<feature type="region of interest" description="Disordered" evidence="1">
    <location>
        <begin position="1393"/>
        <end position="1434"/>
    </location>
</feature>
<dbReference type="SMART" id="SM00384">
    <property type="entry name" value="AT_hook"/>
    <property type="match status" value="2"/>
</dbReference>
<reference evidence="2" key="1">
    <citation type="submission" date="2014-07" db="EMBL/GenBank/DDBJ databases">
        <authorList>
            <person name="Martin A.A"/>
            <person name="De Silva N."/>
        </authorList>
    </citation>
    <scope>NUCLEOTIDE SEQUENCE</scope>
</reference>
<dbReference type="GO" id="GO:0003677">
    <property type="term" value="F:DNA binding"/>
    <property type="evidence" value="ECO:0007669"/>
    <property type="project" value="InterPro"/>
</dbReference>
<feature type="compositionally biased region" description="Polar residues" evidence="1">
    <location>
        <begin position="404"/>
        <end position="418"/>
    </location>
</feature>
<feature type="region of interest" description="Disordered" evidence="1">
    <location>
        <begin position="1"/>
        <end position="21"/>
    </location>
</feature>
<keyword evidence="2" id="KW-1185">Reference proteome</keyword>
<organism evidence="2 3">
    <name type="scientific">Strongyloides venezuelensis</name>
    <name type="common">Threadworm</name>
    <dbReference type="NCBI Taxonomy" id="75913"/>
    <lineage>
        <taxon>Eukaryota</taxon>
        <taxon>Metazoa</taxon>
        <taxon>Ecdysozoa</taxon>
        <taxon>Nematoda</taxon>
        <taxon>Chromadorea</taxon>
        <taxon>Rhabditida</taxon>
        <taxon>Tylenchina</taxon>
        <taxon>Panagrolaimomorpha</taxon>
        <taxon>Strongyloidoidea</taxon>
        <taxon>Strongyloididae</taxon>
        <taxon>Strongyloides</taxon>
    </lineage>
</organism>
<name>A0A0K0G4N2_STRVS</name>
<accession>A0A0K0G4N2</accession>
<sequence length="1477" mass="169346">MISHSKASKPPPRLGNTKLTSDEVDFDLHDVDSSFESKTKSENHVLFPKRRSSRLIAQSMENGRAINSLDDSIESKTDYLQPSTSLPKTCNNDEDTHSLLNDETLQDEDIPQREEITNSKSNEKINDGYLDKEINSNFRPSRRKQVLDFEDDNMTFSTKNNVISNNTVSEVKTTKTPNKITNPNEVFGNIRRLFPKANEPTVNSFSDSFDLPQRVQVNSCKGTPSVIENSLNIKVPSTYSQKQPINYLTEQALASIANNEKTNPTKTKHRITRAHMKPSSSKVYDDVEGRNSSSLDTPIFSSYDVVKKPLPKVNVIVSRTTHSNFNQGLPKLTEKKTFLNVTNNLRSSNSIFATKSLTTEKILQSSKDISKTPTFCSENPSSLNQQKYRTITLKTIDTNLQKNNSENISVQESNQSCSVLVKTKSNEEESSLDTKKQDSNKNLNTNDSREKGILNLRPTSGRVVVIKSSLTNNQNVMTNNEQPKSIDHNVLAIPFASEPGPSGIQTIKPKANHSFTLTPINSKCLKYQNRINSKKKHITSDSNNSSQSSIAEQFTTPPTQVKNFDRSPILLQGLKTKIPINKLREIAMKCFIPRSITHHSLIYKRAQRPYNLVTNNNGKLVMVSSSGKNVISKGPIENDVLLRLNEIPTLSKFSRTDSNELESRLYQTSIVCAYFTSFYSVRMFKIVKRREYYPRSYEALPFYPTKKEMDEEALLVPKKRKRSKSCEFPISSVDDYLVVYIPVTILKKYGILNDEGKVNCDNNIIHPQLSPEQKVRVSQKIYDTKIKHSSDGGNSDDMEGELKGITVSVEVPPPRPKNREPSSETSIFSITNPVLPESRKIEKYNPKMIEEIIVNKDEYDMIPLDLNLIPNSNNELENDIGNQNDSIGISNKKTIRTIYTHPNKMIKEARATIIPPNSRRFYSNRDIPNDVSKILDYYKLNRETTIYTEEKVENIRNFGRRMTASYQYLHRKKDIELWNIVDEVKKEVKKVESKNESEKIPGDNKSNLLQTIKGQVLKRGRGRPRKSETEKTVLEEEIIKRSDEKMGDIKEIDEGCLLSTEDMLMERENNGYNMDQFLFKDSKEDETVLALASIDNDLSIDKIKSDKLKRQINNSYGINLDPMMKNDGEFFNIRESSTPFDEYSERRKIISNTNDSKDCYRAISKEEYPIYKGRCTTLSLVDDMLQKNCSEIGYGVKYHTLKEMEMNEYDKVPKTEEAIYGPRPNAYTRFIEENKDMFLNDCSLRYVFDEIGQVRKFPLYGDDNNIPRFNFEREESTFYDNDSLEEDVGVGSFNRYRNVYNQNNLYDEEEDDSLPTDDDEEEIDDEDEEDNVYQNPTVRSKIPSIEKYQSKMMLHNQYIQNMNRLTKKQRKQRIGKPRGPYMTKKRRMEALKASQGLSNMNDSCKREKRPVGRPKGSTKRKSDSCTPIDPASISLSDLSVPKKAKTEDIYCRPTFNSILAGNRSSTEYSKTKLRHVR</sequence>